<dbReference type="PRINTS" id="PR00455">
    <property type="entry name" value="HTHTETR"/>
</dbReference>
<feature type="DNA-binding region" description="H-T-H motif" evidence="2">
    <location>
        <begin position="35"/>
        <end position="54"/>
    </location>
</feature>
<dbReference type="PANTHER" id="PTHR30055">
    <property type="entry name" value="HTH-TYPE TRANSCRIPTIONAL REGULATOR RUTR"/>
    <property type="match status" value="1"/>
</dbReference>
<dbReference type="Gene3D" id="1.10.10.60">
    <property type="entry name" value="Homeodomain-like"/>
    <property type="match status" value="1"/>
</dbReference>
<evidence type="ECO:0000313" key="5">
    <source>
        <dbReference type="Proteomes" id="UP000535543"/>
    </source>
</evidence>
<evidence type="ECO:0000259" key="3">
    <source>
        <dbReference type="PROSITE" id="PS50977"/>
    </source>
</evidence>
<keyword evidence="5" id="KW-1185">Reference proteome</keyword>
<dbReference type="Proteomes" id="UP000535543">
    <property type="component" value="Unassembled WGS sequence"/>
</dbReference>
<protein>
    <submittedName>
        <fullName evidence="4">TetR/AcrR family transcriptional regulator</fullName>
    </submittedName>
</protein>
<dbReference type="InterPro" id="IPR009057">
    <property type="entry name" value="Homeodomain-like_sf"/>
</dbReference>
<accession>A0A848KBL3</accession>
<dbReference type="Gene3D" id="1.10.357.10">
    <property type="entry name" value="Tetracycline Repressor, domain 2"/>
    <property type="match status" value="1"/>
</dbReference>
<feature type="domain" description="HTH tetR-type" evidence="3">
    <location>
        <begin position="12"/>
        <end position="72"/>
    </location>
</feature>
<name>A0A848KBL3_9NOCA</name>
<dbReference type="PANTHER" id="PTHR30055:SF153">
    <property type="entry name" value="HTH-TYPE TRANSCRIPTIONAL REPRESSOR RV3405C"/>
    <property type="match status" value="1"/>
</dbReference>
<dbReference type="GO" id="GO:0000976">
    <property type="term" value="F:transcription cis-regulatory region binding"/>
    <property type="evidence" value="ECO:0007669"/>
    <property type="project" value="TreeGrafter"/>
</dbReference>
<comment type="caution">
    <text evidence="4">The sequence shown here is derived from an EMBL/GenBank/DDBJ whole genome shotgun (WGS) entry which is preliminary data.</text>
</comment>
<dbReference type="InterPro" id="IPR023772">
    <property type="entry name" value="DNA-bd_HTH_TetR-type_CS"/>
</dbReference>
<dbReference type="EMBL" id="VCQU01000002">
    <property type="protein sequence ID" value="NMN94564.1"/>
    <property type="molecule type" value="Genomic_DNA"/>
</dbReference>
<evidence type="ECO:0000313" key="4">
    <source>
        <dbReference type="EMBL" id="NMN94564.1"/>
    </source>
</evidence>
<dbReference type="SUPFAM" id="SSF48498">
    <property type="entry name" value="Tetracyclin repressor-like, C-terminal domain"/>
    <property type="match status" value="1"/>
</dbReference>
<keyword evidence="1 2" id="KW-0238">DNA-binding</keyword>
<organism evidence="4 5">
    <name type="scientific">Antrihabitans stalactiti</name>
    <dbReference type="NCBI Taxonomy" id="2584121"/>
    <lineage>
        <taxon>Bacteria</taxon>
        <taxon>Bacillati</taxon>
        <taxon>Actinomycetota</taxon>
        <taxon>Actinomycetes</taxon>
        <taxon>Mycobacteriales</taxon>
        <taxon>Nocardiaceae</taxon>
        <taxon>Antrihabitans</taxon>
    </lineage>
</organism>
<sequence>MSTSNAEEVEGSSVDQVILDAARECVAEFGVKRTTLVEVARRAGVSRPTVYRRWPDTRALIGDLLTRELRETVAHADIRGADGRTKVVRTIVASAAAVRNNPLFQKIFRTDTDLLLTYIVDRLGRSQHELVAVFTAYIAAGQADGSIRAGDPVQLATMLLLIVQSAVQSAQIVADALPGAALDTELAIAIDGYLRPISGDTK</sequence>
<dbReference type="PROSITE" id="PS01081">
    <property type="entry name" value="HTH_TETR_1"/>
    <property type="match status" value="1"/>
</dbReference>
<gene>
    <name evidence="4" type="ORF">FGL95_05875</name>
</gene>
<dbReference type="InterPro" id="IPR001647">
    <property type="entry name" value="HTH_TetR"/>
</dbReference>
<proteinExistence type="predicted"/>
<reference evidence="4 5" key="1">
    <citation type="submission" date="2019-05" db="EMBL/GenBank/DDBJ databases">
        <authorList>
            <person name="Lee S.D."/>
        </authorList>
    </citation>
    <scope>NUCLEOTIDE SEQUENCE [LARGE SCALE GENOMIC DNA]</scope>
    <source>
        <strain evidence="4 5">YC2-7</strain>
    </source>
</reference>
<dbReference type="GO" id="GO:0003700">
    <property type="term" value="F:DNA-binding transcription factor activity"/>
    <property type="evidence" value="ECO:0007669"/>
    <property type="project" value="TreeGrafter"/>
</dbReference>
<dbReference type="Pfam" id="PF00440">
    <property type="entry name" value="TetR_N"/>
    <property type="match status" value="1"/>
</dbReference>
<evidence type="ECO:0000256" key="1">
    <source>
        <dbReference type="ARBA" id="ARBA00023125"/>
    </source>
</evidence>
<dbReference type="InterPro" id="IPR050109">
    <property type="entry name" value="HTH-type_TetR-like_transc_reg"/>
</dbReference>
<evidence type="ECO:0000256" key="2">
    <source>
        <dbReference type="PROSITE-ProRule" id="PRU00335"/>
    </source>
</evidence>
<dbReference type="SUPFAM" id="SSF46689">
    <property type="entry name" value="Homeodomain-like"/>
    <property type="match status" value="1"/>
</dbReference>
<dbReference type="InterPro" id="IPR036271">
    <property type="entry name" value="Tet_transcr_reg_TetR-rel_C_sf"/>
</dbReference>
<reference evidence="4 5" key="2">
    <citation type="submission" date="2020-06" db="EMBL/GenBank/DDBJ databases">
        <title>Antribacter stalactiti gen. nov., sp. nov., a new member of the family Nacardiaceae isolated from a cave.</title>
        <authorList>
            <person name="Kim I.S."/>
        </authorList>
    </citation>
    <scope>NUCLEOTIDE SEQUENCE [LARGE SCALE GENOMIC DNA]</scope>
    <source>
        <strain evidence="4 5">YC2-7</strain>
    </source>
</reference>
<dbReference type="AlphaFoldDB" id="A0A848KBL3"/>
<dbReference type="PROSITE" id="PS50977">
    <property type="entry name" value="HTH_TETR_2"/>
    <property type="match status" value="1"/>
</dbReference>